<evidence type="ECO:0000313" key="1">
    <source>
        <dbReference type="EMBL" id="GAA57896.1"/>
    </source>
</evidence>
<name>G7YY67_CLOSI</name>
<dbReference type="Proteomes" id="UP000008909">
    <property type="component" value="Unassembled WGS sequence"/>
</dbReference>
<feature type="non-terminal residue" evidence="1">
    <location>
        <position position="1"/>
    </location>
</feature>
<protein>
    <submittedName>
        <fullName evidence="1">Uncharacterized protein</fullName>
    </submittedName>
</protein>
<gene>
    <name evidence="1" type="ORF">CLF_113326</name>
</gene>
<reference key="2">
    <citation type="submission" date="2011-10" db="EMBL/GenBank/DDBJ databases">
        <title>The genome and transcriptome sequence of Clonorchis sinensis provide insights into the carcinogenic liver fluke.</title>
        <authorList>
            <person name="Wang X."/>
            <person name="Huang Y."/>
            <person name="Chen W."/>
            <person name="Liu H."/>
            <person name="Guo L."/>
            <person name="Chen Y."/>
            <person name="Luo F."/>
            <person name="Zhou W."/>
            <person name="Sun J."/>
            <person name="Mao Q."/>
            <person name="Liang P."/>
            <person name="Zhou C."/>
            <person name="Tian Y."/>
            <person name="Men J."/>
            <person name="Lv X."/>
            <person name="Huang L."/>
            <person name="Zhou J."/>
            <person name="Hu Y."/>
            <person name="Li R."/>
            <person name="Zhang F."/>
            <person name="Lei H."/>
            <person name="Li X."/>
            <person name="Hu X."/>
            <person name="Liang C."/>
            <person name="Xu J."/>
            <person name="Wu Z."/>
            <person name="Yu X."/>
        </authorList>
    </citation>
    <scope>NUCLEOTIDE SEQUENCE</scope>
    <source>
        <strain>Henan</strain>
    </source>
</reference>
<dbReference type="EMBL" id="DF145159">
    <property type="protein sequence ID" value="GAA57896.1"/>
    <property type="molecule type" value="Genomic_DNA"/>
</dbReference>
<feature type="non-terminal residue" evidence="1">
    <location>
        <position position="138"/>
    </location>
</feature>
<reference evidence="1" key="1">
    <citation type="journal article" date="2011" name="Genome Biol.">
        <title>The draft genome of the carcinogenic human liver fluke Clonorchis sinensis.</title>
        <authorList>
            <person name="Wang X."/>
            <person name="Chen W."/>
            <person name="Huang Y."/>
            <person name="Sun J."/>
            <person name="Men J."/>
            <person name="Liu H."/>
            <person name="Luo F."/>
            <person name="Guo L."/>
            <person name="Lv X."/>
            <person name="Deng C."/>
            <person name="Zhou C."/>
            <person name="Fan Y."/>
            <person name="Li X."/>
            <person name="Huang L."/>
            <person name="Hu Y."/>
            <person name="Liang C."/>
            <person name="Hu X."/>
            <person name="Xu J."/>
            <person name="Yu X."/>
        </authorList>
    </citation>
    <scope>NUCLEOTIDE SEQUENCE [LARGE SCALE GENOMIC DNA]</scope>
    <source>
        <strain evidence="1">Henan</strain>
    </source>
</reference>
<evidence type="ECO:0000313" key="2">
    <source>
        <dbReference type="Proteomes" id="UP000008909"/>
    </source>
</evidence>
<dbReference type="AlphaFoldDB" id="G7YY67"/>
<accession>G7YY67</accession>
<sequence length="138" mass="15991">LKNADNNLDKLQFFRGTVTCCDRVYRIKEHKNRLEIIFPERYVISVISVDGLKRRLHVADRTNRILEKYNVFFSGLRGFRKEAIEVNTCSSDTSPGGIVGFEQHTITWFMCIFKPKILKYFTVFLVNTLQAAQNNGVP</sequence>
<organism evidence="1 2">
    <name type="scientific">Clonorchis sinensis</name>
    <name type="common">Chinese liver fluke</name>
    <dbReference type="NCBI Taxonomy" id="79923"/>
    <lineage>
        <taxon>Eukaryota</taxon>
        <taxon>Metazoa</taxon>
        <taxon>Spiralia</taxon>
        <taxon>Lophotrochozoa</taxon>
        <taxon>Platyhelminthes</taxon>
        <taxon>Trematoda</taxon>
        <taxon>Digenea</taxon>
        <taxon>Opisthorchiida</taxon>
        <taxon>Opisthorchiata</taxon>
        <taxon>Opisthorchiidae</taxon>
        <taxon>Clonorchis</taxon>
    </lineage>
</organism>
<keyword evidence="2" id="KW-1185">Reference proteome</keyword>
<proteinExistence type="predicted"/>